<reference evidence="2" key="1">
    <citation type="submission" date="2021-03" db="EMBL/GenBank/DDBJ databases">
        <title>Draft genome sequence of rust myrtle Austropuccinia psidii MF-1, a brazilian biotype.</title>
        <authorList>
            <person name="Quecine M.C."/>
            <person name="Pachon D.M.R."/>
            <person name="Bonatelli M.L."/>
            <person name="Correr F.H."/>
            <person name="Franceschini L.M."/>
            <person name="Leite T.F."/>
            <person name="Margarido G.R.A."/>
            <person name="Almeida C.A."/>
            <person name="Ferrarezi J.A."/>
            <person name="Labate C.A."/>
        </authorList>
    </citation>
    <scope>NUCLEOTIDE SEQUENCE</scope>
    <source>
        <strain evidence="2">MF-1</strain>
    </source>
</reference>
<gene>
    <name evidence="2" type="ORF">O181_129886</name>
</gene>
<name>A0A9Q3L1P7_9BASI</name>
<sequence length="144" mass="16453">MPSTISGARYNPLRSSQKGYRCDYGRSQSVKEGQESVNGSQTDKLCHSEADNTVLPSNRADTTRRILSGHIQSQLEGLKQCIAAQRVPHPCRYVEKLHEFLTDCEKIPWQSQHFKVTQWMKCIDGKEKHDAFLSRMEEKQPSTT</sequence>
<accession>A0A9Q3L1P7</accession>
<dbReference type="Proteomes" id="UP000765509">
    <property type="component" value="Unassembled WGS sequence"/>
</dbReference>
<evidence type="ECO:0000313" key="2">
    <source>
        <dbReference type="EMBL" id="MBW0590171.1"/>
    </source>
</evidence>
<feature type="compositionally biased region" description="Polar residues" evidence="1">
    <location>
        <begin position="26"/>
        <end position="43"/>
    </location>
</feature>
<dbReference type="OrthoDB" id="43547at2759"/>
<protein>
    <submittedName>
        <fullName evidence="2">Uncharacterized protein</fullName>
    </submittedName>
</protein>
<evidence type="ECO:0000313" key="3">
    <source>
        <dbReference type="Proteomes" id="UP000765509"/>
    </source>
</evidence>
<keyword evidence="3" id="KW-1185">Reference proteome</keyword>
<comment type="caution">
    <text evidence="2">The sequence shown here is derived from an EMBL/GenBank/DDBJ whole genome shotgun (WGS) entry which is preliminary data.</text>
</comment>
<feature type="region of interest" description="Disordered" evidence="1">
    <location>
        <begin position="24"/>
        <end position="58"/>
    </location>
</feature>
<evidence type="ECO:0000256" key="1">
    <source>
        <dbReference type="SAM" id="MobiDB-lite"/>
    </source>
</evidence>
<proteinExistence type="predicted"/>
<organism evidence="2 3">
    <name type="scientific">Austropuccinia psidii MF-1</name>
    <dbReference type="NCBI Taxonomy" id="1389203"/>
    <lineage>
        <taxon>Eukaryota</taxon>
        <taxon>Fungi</taxon>
        <taxon>Dikarya</taxon>
        <taxon>Basidiomycota</taxon>
        <taxon>Pucciniomycotina</taxon>
        <taxon>Pucciniomycetes</taxon>
        <taxon>Pucciniales</taxon>
        <taxon>Sphaerophragmiaceae</taxon>
        <taxon>Austropuccinia</taxon>
    </lineage>
</organism>
<dbReference type="AlphaFoldDB" id="A0A9Q3L1P7"/>
<dbReference type="EMBL" id="AVOT02137243">
    <property type="protein sequence ID" value="MBW0590171.1"/>
    <property type="molecule type" value="Genomic_DNA"/>
</dbReference>